<dbReference type="GO" id="GO:0016878">
    <property type="term" value="F:acid-thiol ligase activity"/>
    <property type="evidence" value="ECO:0007669"/>
    <property type="project" value="UniProtKB-ARBA"/>
</dbReference>
<dbReference type="PANTHER" id="PTHR43767:SF1">
    <property type="entry name" value="NONRIBOSOMAL PEPTIDE SYNTHASE PES1 (EUROFUNG)-RELATED"/>
    <property type="match status" value="1"/>
</dbReference>
<dbReference type="RefSeq" id="WP_010837231.1">
    <property type="nucleotide sequence ID" value="NZ_QRCM01000001.1"/>
</dbReference>
<proteinExistence type="predicted"/>
<dbReference type="InterPro" id="IPR020845">
    <property type="entry name" value="AMP-binding_CS"/>
</dbReference>
<protein>
    <submittedName>
        <fullName evidence="3">Acyl-CoA synthetase</fullName>
    </submittedName>
</protein>
<dbReference type="NCBIfam" id="NF005863">
    <property type="entry name" value="PRK07798.1"/>
    <property type="match status" value="1"/>
</dbReference>
<accession>A0A6P2CC75</accession>
<dbReference type="PANTHER" id="PTHR43767">
    <property type="entry name" value="LONG-CHAIN-FATTY-ACID--COA LIGASE"/>
    <property type="match status" value="1"/>
</dbReference>
<dbReference type="InterPro" id="IPR045851">
    <property type="entry name" value="AMP-bd_C_sf"/>
</dbReference>
<evidence type="ECO:0000259" key="1">
    <source>
        <dbReference type="Pfam" id="PF00501"/>
    </source>
</evidence>
<reference evidence="3 4" key="1">
    <citation type="submission" date="2018-07" db="EMBL/GenBank/DDBJ databases">
        <title>Genome sequence of Rhodococcus rhodnii ATCC 35071 from Rhodnius prolixus.</title>
        <authorList>
            <person name="Patel V."/>
            <person name="Vogel K.J."/>
        </authorList>
    </citation>
    <scope>NUCLEOTIDE SEQUENCE [LARGE SCALE GENOMIC DNA]</scope>
    <source>
        <strain evidence="3 4">ATCC 35071</strain>
    </source>
</reference>
<dbReference type="PROSITE" id="PS00455">
    <property type="entry name" value="AMP_BINDING"/>
    <property type="match status" value="1"/>
</dbReference>
<dbReference type="EMBL" id="QRCM01000001">
    <property type="protein sequence ID" value="TXG90359.1"/>
    <property type="molecule type" value="Genomic_DNA"/>
</dbReference>
<dbReference type="Gene3D" id="3.30.300.30">
    <property type="match status" value="1"/>
</dbReference>
<dbReference type="InterPro" id="IPR025110">
    <property type="entry name" value="AMP-bd_C"/>
</dbReference>
<dbReference type="Proteomes" id="UP000471120">
    <property type="component" value="Unassembled WGS sequence"/>
</dbReference>
<gene>
    <name evidence="3" type="ORF">DW322_09140</name>
</gene>
<dbReference type="InterPro" id="IPR050237">
    <property type="entry name" value="ATP-dep_AMP-bd_enzyme"/>
</dbReference>
<evidence type="ECO:0000259" key="2">
    <source>
        <dbReference type="Pfam" id="PF13193"/>
    </source>
</evidence>
<dbReference type="Pfam" id="PF13193">
    <property type="entry name" value="AMP-binding_C"/>
    <property type="match status" value="1"/>
</dbReference>
<feature type="domain" description="AMP-dependent synthetase/ligase" evidence="1">
    <location>
        <begin position="9"/>
        <end position="372"/>
    </location>
</feature>
<evidence type="ECO:0000313" key="3">
    <source>
        <dbReference type="EMBL" id="TXG90359.1"/>
    </source>
</evidence>
<dbReference type="Gene3D" id="3.40.50.12780">
    <property type="entry name" value="N-terminal domain of ligase-like"/>
    <property type="match status" value="1"/>
</dbReference>
<dbReference type="SUPFAM" id="SSF56801">
    <property type="entry name" value="Acetyl-CoA synthetase-like"/>
    <property type="match status" value="1"/>
</dbReference>
<dbReference type="InterPro" id="IPR042099">
    <property type="entry name" value="ANL_N_sf"/>
</dbReference>
<dbReference type="AlphaFoldDB" id="A0A6P2CC75"/>
<organism evidence="3 4">
    <name type="scientific">Rhodococcus rhodnii</name>
    <dbReference type="NCBI Taxonomy" id="38312"/>
    <lineage>
        <taxon>Bacteria</taxon>
        <taxon>Bacillati</taxon>
        <taxon>Actinomycetota</taxon>
        <taxon>Actinomycetes</taxon>
        <taxon>Mycobacteriales</taxon>
        <taxon>Nocardiaceae</taxon>
        <taxon>Rhodococcus</taxon>
    </lineage>
</organism>
<sequence>MALNLADLFEAVVDVVPDRDAIVCGDERVTFAELDRAANRFGHWLVEAGVRPGEHVAIHLRNGIEYVQCVLGALKARAVPININYRYTSDELAYLYDNSESVVVVVGADFLPAALEARDRAPGVRSVLTVGAEGSDAAASVHPFETQVAHCAGEREFGQRSEDDHFVVYTGGTTGLPKGVVWRHEDFYFAALGGGSFTGPPLRDEGALADAVAGSTFAMSYLVTAPLMHGAALYSLFAGFFSGSLQVLMPTFEPVEALRLVEAERIGCVMVVGDAIAGPLADAIDEHHDHFDLSSLFMVGSGGALWSDAVRTRLRRHLPQLYLRDGFGASESGVDGVLETGEDGRPRIEASEAMLLVDEEHRPIPPGSSEVGLLARTGHVPLGYHNDPVRSAETFPTIDGRRSAVLGDMAHWDGEDRFVVLGRGSVCIDTGGEKVFVEEVEAALKGHPAVFDAVVAGAPDDRYGERVCAVIALRDPAAVIDEAELTEHCRGGLAGYKVPRSFVVVPEIVRSPSGKADYRWARATVAES</sequence>
<dbReference type="InterPro" id="IPR000873">
    <property type="entry name" value="AMP-dep_synth/lig_dom"/>
</dbReference>
<dbReference type="Pfam" id="PF00501">
    <property type="entry name" value="AMP-binding"/>
    <property type="match status" value="1"/>
</dbReference>
<evidence type="ECO:0000313" key="4">
    <source>
        <dbReference type="Proteomes" id="UP000471120"/>
    </source>
</evidence>
<comment type="caution">
    <text evidence="3">The sequence shown here is derived from an EMBL/GenBank/DDBJ whole genome shotgun (WGS) entry which is preliminary data.</text>
</comment>
<feature type="domain" description="AMP-binding enzyme C-terminal" evidence="2">
    <location>
        <begin position="439"/>
        <end position="515"/>
    </location>
</feature>
<name>A0A6P2CC75_9NOCA</name>